<dbReference type="AlphaFoldDB" id="A0A3B1DDD7"/>
<name>A0A3B1DDD7_9ZZZZ</name>
<dbReference type="PANTHER" id="PTHR45947:SF3">
    <property type="entry name" value="SULFOQUINOVOSYL TRANSFERASE SQD2"/>
    <property type="match status" value="1"/>
</dbReference>
<dbReference type="Gene3D" id="3.40.50.2000">
    <property type="entry name" value="Glycogen Phosphorylase B"/>
    <property type="match status" value="1"/>
</dbReference>
<gene>
    <name evidence="1" type="ORF">MNBD_UNCLBAC01-1105</name>
</gene>
<dbReference type="InterPro" id="IPR050194">
    <property type="entry name" value="Glycosyltransferase_grp1"/>
</dbReference>
<evidence type="ECO:0008006" key="2">
    <source>
        <dbReference type="Google" id="ProtNLM"/>
    </source>
</evidence>
<dbReference type="EMBL" id="UOGJ01000011">
    <property type="protein sequence ID" value="VAX34863.1"/>
    <property type="molecule type" value="Genomic_DNA"/>
</dbReference>
<proteinExistence type="predicted"/>
<sequence>MKKSNWPTILYFGNDWSADNRTSSHHIARRLIRDHHVVYIECPGMRAPQGNSRDIKKVFSKIFKGLKGPRKLDEYSFVFTLLQIPFHKYRFVRALNRKLVVLSLRILCKKLKIKKPILWFVLPHLAMVLGKLNETLAVYYCIDDYSSLPGVNKKMITEMDEKMTRESDIVFVSAQPLLDTKKKYGDKVKLSRHGVDFDHFNQVYTKTAQVAEEVQGLKSPVIGFFGLIESWVDLNLIKFIAQAKPSWNIVLIGRVAVKDNPCESLNNVHFLGSRSYEELPKYSQAFDVAVIPCVNNELIYNFNPLKLREYLAMGKPVVSTQFPEIKDFLDVVEVADTYEEFLEKLEMAIKTDTPQKALERVNKVRSLSWENRFLTVCSFVEKELNKKKVL</sequence>
<reference evidence="1" key="1">
    <citation type="submission" date="2018-06" db="EMBL/GenBank/DDBJ databases">
        <authorList>
            <person name="Zhirakovskaya E."/>
        </authorList>
    </citation>
    <scope>NUCLEOTIDE SEQUENCE</scope>
</reference>
<dbReference type="Pfam" id="PF13692">
    <property type="entry name" value="Glyco_trans_1_4"/>
    <property type="match status" value="1"/>
</dbReference>
<dbReference type="PANTHER" id="PTHR45947">
    <property type="entry name" value="SULFOQUINOVOSYL TRANSFERASE SQD2"/>
    <property type="match status" value="1"/>
</dbReference>
<protein>
    <recommendedName>
        <fullName evidence="2">Glycosyltransferase</fullName>
    </recommendedName>
</protein>
<organism evidence="1">
    <name type="scientific">hydrothermal vent metagenome</name>
    <dbReference type="NCBI Taxonomy" id="652676"/>
    <lineage>
        <taxon>unclassified sequences</taxon>
        <taxon>metagenomes</taxon>
        <taxon>ecological metagenomes</taxon>
    </lineage>
</organism>
<dbReference type="GO" id="GO:0016757">
    <property type="term" value="F:glycosyltransferase activity"/>
    <property type="evidence" value="ECO:0007669"/>
    <property type="project" value="TreeGrafter"/>
</dbReference>
<dbReference type="Gene3D" id="3.40.50.11010">
    <property type="match status" value="1"/>
</dbReference>
<evidence type="ECO:0000313" key="1">
    <source>
        <dbReference type="EMBL" id="VAX34863.1"/>
    </source>
</evidence>
<dbReference type="SUPFAM" id="SSF53756">
    <property type="entry name" value="UDP-Glycosyltransferase/glycogen phosphorylase"/>
    <property type="match status" value="1"/>
</dbReference>
<accession>A0A3B1DDD7</accession>